<organism evidence="4 5">
    <name type="scientific">Tetradesmus obliquus</name>
    <name type="common">Green alga</name>
    <name type="synonym">Acutodesmus obliquus</name>
    <dbReference type="NCBI Taxonomy" id="3088"/>
    <lineage>
        <taxon>Eukaryota</taxon>
        <taxon>Viridiplantae</taxon>
        <taxon>Chlorophyta</taxon>
        <taxon>core chlorophytes</taxon>
        <taxon>Chlorophyceae</taxon>
        <taxon>CS clade</taxon>
        <taxon>Sphaeropleales</taxon>
        <taxon>Scenedesmaceae</taxon>
        <taxon>Tetradesmus</taxon>
    </lineage>
</organism>
<keyword evidence="5" id="KW-1185">Reference proteome</keyword>
<dbReference type="InterPro" id="IPR046867">
    <property type="entry name" value="AldOxase/xan_DH_MoCoBD2"/>
</dbReference>
<dbReference type="Pfam" id="PF20256">
    <property type="entry name" value="MoCoBD_2"/>
    <property type="match status" value="1"/>
</dbReference>
<dbReference type="STRING" id="3088.A0A383WGA9"/>
<dbReference type="Gene3D" id="3.30.365.10">
    <property type="entry name" value="Aldehyde oxidase/xanthine dehydrogenase, molybdopterin binding domain"/>
    <property type="match status" value="2"/>
</dbReference>
<dbReference type="EMBL" id="FNXT01001257">
    <property type="protein sequence ID" value="SZX76440.1"/>
    <property type="molecule type" value="Genomic_DNA"/>
</dbReference>
<name>A0A383WGA9_TETOB</name>
<dbReference type="InterPro" id="IPR037165">
    <property type="entry name" value="AldOxase/xan_DH_Mopterin-bd_sf"/>
</dbReference>
<evidence type="ECO:0000256" key="2">
    <source>
        <dbReference type="SAM" id="MobiDB-lite"/>
    </source>
</evidence>
<evidence type="ECO:0000256" key="1">
    <source>
        <dbReference type="ARBA" id="ARBA00022505"/>
    </source>
</evidence>
<dbReference type="InterPro" id="IPR016208">
    <property type="entry name" value="Ald_Oxase/xanthine_DH-like"/>
</dbReference>
<dbReference type="Proteomes" id="UP000256970">
    <property type="component" value="Unassembled WGS sequence"/>
</dbReference>
<proteinExistence type="predicted"/>
<keyword evidence="1" id="KW-0500">Molybdenum</keyword>
<evidence type="ECO:0000259" key="3">
    <source>
        <dbReference type="Pfam" id="PF20256"/>
    </source>
</evidence>
<evidence type="ECO:0000313" key="5">
    <source>
        <dbReference type="Proteomes" id="UP000256970"/>
    </source>
</evidence>
<dbReference type="SUPFAM" id="SSF56003">
    <property type="entry name" value="Molybdenum cofactor-binding domain"/>
    <property type="match status" value="1"/>
</dbReference>
<dbReference type="PANTHER" id="PTHR11908:SF132">
    <property type="entry name" value="ALDEHYDE OXIDASE 1-RELATED"/>
    <property type="match status" value="1"/>
</dbReference>
<dbReference type="GO" id="GO:0005506">
    <property type="term" value="F:iron ion binding"/>
    <property type="evidence" value="ECO:0007669"/>
    <property type="project" value="InterPro"/>
</dbReference>
<gene>
    <name evidence="4" type="ORF">BQ4739_LOCUS16827</name>
</gene>
<protein>
    <recommendedName>
        <fullName evidence="3">Aldehyde oxidase/xanthine dehydrogenase second molybdopterin binding domain-containing protein</fullName>
    </recommendedName>
</protein>
<sequence>MFEGLCRSRFWFDCSPAAVSAAISVYADGSVLVTHGGIEMGQGLSTKVKQAAAAALSQLLPEEQRPLPLSLLRLAPSSSEVVPGGGPSWGSTASEGNCQAVMNAAAKVVAQMAPYAKVGVDGLATWRATLAAICPDVGFAPSTAMLSAYGWFDGSTGSGAAKQAVQYSAFGAALSEVELDVLTGERRVLASSISYDCGYPLNPGIDLGQVEGAFVMGLGVMLSEDVQVQPTTGKLLSGTTWKYKIPHYDLIPQNFTVSFLKDAPNPRGILSSKASGEPALMASTSALMALQAAAGAAAREVAGLAGAAAAAGVQAQAGVQLQQQQQQQQQQQSKGANSTRADGGAGAGAGAGGGWCVLSAPATPVKLKAAVGRFSIADALEAALAACVG</sequence>
<feature type="region of interest" description="Disordered" evidence="2">
    <location>
        <begin position="324"/>
        <end position="346"/>
    </location>
</feature>
<feature type="domain" description="Aldehyde oxidase/xanthine dehydrogenase second molybdopterin binding" evidence="3">
    <location>
        <begin position="17"/>
        <end position="252"/>
    </location>
</feature>
<dbReference type="GO" id="GO:0016491">
    <property type="term" value="F:oxidoreductase activity"/>
    <property type="evidence" value="ECO:0007669"/>
    <property type="project" value="InterPro"/>
</dbReference>
<evidence type="ECO:0000313" key="4">
    <source>
        <dbReference type="EMBL" id="SZX76440.1"/>
    </source>
</evidence>
<dbReference type="AlphaFoldDB" id="A0A383WGA9"/>
<reference evidence="4 5" key="1">
    <citation type="submission" date="2016-10" db="EMBL/GenBank/DDBJ databases">
        <authorList>
            <person name="Cai Z."/>
        </authorList>
    </citation>
    <scope>NUCLEOTIDE SEQUENCE [LARGE SCALE GENOMIC DNA]</scope>
</reference>
<accession>A0A383WGA9</accession>
<dbReference type="PANTHER" id="PTHR11908">
    <property type="entry name" value="XANTHINE DEHYDROGENASE"/>
    <property type="match status" value="1"/>
</dbReference>